<sequence>MSWSKVLAESSLLPGERKVVAVGSRNILVLNHEGTFYAVDNVCPHFKLKMEKGKITPDGTIVCPWHRSEFDLCSGLAKKWTPWPPVVGKIMSIASQSKPLQVFQVRVEEGNIWVEVEQH</sequence>
<dbReference type="RefSeq" id="WP_008234330.1">
    <property type="nucleotide sequence ID" value="NZ_CAIY01000048.1"/>
</dbReference>
<reference evidence="6 7" key="1">
    <citation type="submission" date="2012-05" db="EMBL/GenBank/DDBJ databases">
        <authorList>
            <person name="Hilton J."/>
        </authorList>
    </citation>
    <scope>NUCLEOTIDE SEQUENCE [LARGE SCALE GENOMIC DNA]</scope>
    <source>
        <strain evidence="6 7">HH01</strain>
    </source>
</reference>
<dbReference type="CDD" id="cd03467">
    <property type="entry name" value="Rieske"/>
    <property type="match status" value="1"/>
</dbReference>
<keyword evidence="4" id="KW-0411">Iron-sulfur</keyword>
<dbReference type="InterPro" id="IPR017941">
    <property type="entry name" value="Rieske_2Fe-2S"/>
</dbReference>
<evidence type="ECO:0000256" key="1">
    <source>
        <dbReference type="ARBA" id="ARBA00022714"/>
    </source>
</evidence>
<name>M1WZG9_9NOST</name>
<dbReference type="PROSITE" id="PS51296">
    <property type="entry name" value="RIESKE"/>
    <property type="match status" value="1"/>
</dbReference>
<evidence type="ECO:0000313" key="6">
    <source>
        <dbReference type="EMBL" id="CCH67582.1"/>
    </source>
</evidence>
<dbReference type="Pfam" id="PF00355">
    <property type="entry name" value="Rieske"/>
    <property type="match status" value="1"/>
</dbReference>
<dbReference type="OrthoDB" id="9795104at2"/>
<organism evidence="6 7">
    <name type="scientific">Richelia intracellularis HH01</name>
    <dbReference type="NCBI Taxonomy" id="1165094"/>
    <lineage>
        <taxon>Bacteria</taxon>
        <taxon>Bacillati</taxon>
        <taxon>Cyanobacteriota</taxon>
        <taxon>Cyanophyceae</taxon>
        <taxon>Nostocales</taxon>
        <taxon>Nostocaceae</taxon>
        <taxon>Richelia</taxon>
    </lineage>
</organism>
<keyword evidence="1" id="KW-0001">2Fe-2S</keyword>
<dbReference type="AlphaFoldDB" id="M1WZG9"/>
<evidence type="ECO:0000256" key="4">
    <source>
        <dbReference type="ARBA" id="ARBA00023014"/>
    </source>
</evidence>
<evidence type="ECO:0000313" key="7">
    <source>
        <dbReference type="Proteomes" id="UP000053051"/>
    </source>
</evidence>
<dbReference type="InterPro" id="IPR036922">
    <property type="entry name" value="Rieske_2Fe-2S_sf"/>
</dbReference>
<evidence type="ECO:0000259" key="5">
    <source>
        <dbReference type="PROSITE" id="PS51296"/>
    </source>
</evidence>
<dbReference type="STRING" id="1165094.RINTHH_14270"/>
<keyword evidence="3" id="KW-0408">Iron</keyword>
<dbReference type="PANTHER" id="PTHR21496:SF23">
    <property type="entry name" value="3-PHENYLPROPIONATE_CINNAMIC ACID DIOXYGENASE FERREDOXIN SUBUNIT"/>
    <property type="match status" value="1"/>
</dbReference>
<proteinExistence type="predicted"/>
<evidence type="ECO:0000256" key="2">
    <source>
        <dbReference type="ARBA" id="ARBA00022723"/>
    </source>
</evidence>
<feature type="domain" description="Rieske" evidence="5">
    <location>
        <begin position="4"/>
        <end position="114"/>
    </location>
</feature>
<comment type="caution">
    <text evidence="6">The sequence shown here is derived from an EMBL/GenBank/DDBJ whole genome shotgun (WGS) entry which is preliminary data.</text>
</comment>
<dbReference type="GO" id="GO:0051537">
    <property type="term" value="F:2 iron, 2 sulfur cluster binding"/>
    <property type="evidence" value="ECO:0007669"/>
    <property type="project" value="UniProtKB-KW"/>
</dbReference>
<keyword evidence="2" id="KW-0479">Metal-binding</keyword>
<accession>M1WZG9</accession>
<reference evidence="7" key="2">
    <citation type="submission" date="2016-01" db="EMBL/GenBank/DDBJ databases">
        <title>Diatom-associated endosymboitic cyanobacterium lacks core nitrogen metabolism enzymes.</title>
        <authorList>
            <person name="Hilton J.A."/>
            <person name="Foster R.A."/>
            <person name="Tripp H.J."/>
            <person name="Carter B.J."/>
            <person name="Zehr J.P."/>
            <person name="Villareal T.A."/>
        </authorList>
    </citation>
    <scope>NUCLEOTIDE SEQUENCE [LARGE SCALE GENOMIC DNA]</scope>
    <source>
        <strain evidence="7">HH01</strain>
    </source>
</reference>
<dbReference type="SUPFAM" id="SSF50022">
    <property type="entry name" value="ISP domain"/>
    <property type="match status" value="1"/>
</dbReference>
<dbReference type="GO" id="GO:0004497">
    <property type="term" value="F:monooxygenase activity"/>
    <property type="evidence" value="ECO:0007669"/>
    <property type="project" value="UniProtKB-ARBA"/>
</dbReference>
<gene>
    <name evidence="6" type="ORF">RINTHH_14270</name>
</gene>
<dbReference type="GO" id="GO:0016705">
    <property type="term" value="F:oxidoreductase activity, acting on paired donors, with incorporation or reduction of molecular oxygen"/>
    <property type="evidence" value="ECO:0007669"/>
    <property type="project" value="UniProtKB-ARBA"/>
</dbReference>
<keyword evidence="7" id="KW-1185">Reference proteome</keyword>
<protein>
    <recommendedName>
        <fullName evidence="5">Rieske domain-containing protein</fullName>
    </recommendedName>
</protein>
<evidence type="ECO:0000256" key="3">
    <source>
        <dbReference type="ARBA" id="ARBA00023004"/>
    </source>
</evidence>
<dbReference type="PANTHER" id="PTHR21496">
    <property type="entry name" value="FERREDOXIN-RELATED"/>
    <property type="match status" value="1"/>
</dbReference>
<dbReference type="EMBL" id="CAIY01000048">
    <property type="protein sequence ID" value="CCH67582.1"/>
    <property type="molecule type" value="Genomic_DNA"/>
</dbReference>
<dbReference type="Proteomes" id="UP000053051">
    <property type="component" value="Unassembled WGS sequence"/>
</dbReference>
<dbReference type="Gene3D" id="2.102.10.10">
    <property type="entry name" value="Rieske [2Fe-2S] iron-sulphur domain"/>
    <property type="match status" value="1"/>
</dbReference>
<dbReference type="GO" id="GO:0046872">
    <property type="term" value="F:metal ion binding"/>
    <property type="evidence" value="ECO:0007669"/>
    <property type="project" value="UniProtKB-KW"/>
</dbReference>